<dbReference type="OrthoDB" id="9802066at2"/>
<accession>A0A437J8H2</accession>
<keyword evidence="4" id="KW-1185">Reference proteome</keyword>
<dbReference type="CDD" id="cd00077">
    <property type="entry name" value="HDc"/>
    <property type="match status" value="1"/>
</dbReference>
<dbReference type="EMBL" id="RZUL01000002">
    <property type="protein sequence ID" value="RVT41801.1"/>
    <property type="molecule type" value="Genomic_DNA"/>
</dbReference>
<name>A0A437J8H2_9SPHN</name>
<feature type="region of interest" description="Disordered" evidence="1">
    <location>
        <begin position="423"/>
        <end position="445"/>
    </location>
</feature>
<evidence type="ECO:0000313" key="4">
    <source>
        <dbReference type="Proteomes" id="UP000282977"/>
    </source>
</evidence>
<evidence type="ECO:0000313" key="3">
    <source>
        <dbReference type="EMBL" id="RVT41801.1"/>
    </source>
</evidence>
<dbReference type="SUPFAM" id="SSF109604">
    <property type="entry name" value="HD-domain/PDEase-like"/>
    <property type="match status" value="1"/>
</dbReference>
<dbReference type="Pfam" id="PF11871">
    <property type="entry name" value="DUF3391"/>
    <property type="match status" value="1"/>
</dbReference>
<dbReference type="InterPro" id="IPR021812">
    <property type="entry name" value="DUF3391"/>
</dbReference>
<dbReference type="Pfam" id="PF13487">
    <property type="entry name" value="HD_5"/>
    <property type="match status" value="1"/>
</dbReference>
<comment type="caution">
    <text evidence="3">The sequence shown here is derived from an EMBL/GenBank/DDBJ whole genome shotgun (WGS) entry which is preliminary data.</text>
</comment>
<protein>
    <submittedName>
        <fullName evidence="3">HD-GYP domain-containing protein</fullName>
    </submittedName>
</protein>
<feature type="domain" description="HD-GYP" evidence="2">
    <location>
        <begin position="151"/>
        <end position="346"/>
    </location>
</feature>
<dbReference type="SMART" id="SM00471">
    <property type="entry name" value="HDc"/>
    <property type="match status" value="1"/>
</dbReference>
<dbReference type="AlphaFoldDB" id="A0A437J8H2"/>
<dbReference type="PANTHER" id="PTHR43155:SF2">
    <property type="entry name" value="CYCLIC DI-GMP PHOSPHODIESTERASE PA4108"/>
    <property type="match status" value="1"/>
</dbReference>
<dbReference type="InterPro" id="IPR006675">
    <property type="entry name" value="HDIG_dom"/>
</dbReference>
<dbReference type="PROSITE" id="PS51832">
    <property type="entry name" value="HD_GYP"/>
    <property type="match status" value="1"/>
</dbReference>
<dbReference type="Proteomes" id="UP000282977">
    <property type="component" value="Unassembled WGS sequence"/>
</dbReference>
<proteinExistence type="predicted"/>
<dbReference type="RefSeq" id="WP_127689817.1">
    <property type="nucleotide sequence ID" value="NZ_RZUL01000002.1"/>
</dbReference>
<dbReference type="NCBIfam" id="TIGR00277">
    <property type="entry name" value="HDIG"/>
    <property type="match status" value="1"/>
</dbReference>
<dbReference type="PANTHER" id="PTHR43155">
    <property type="entry name" value="CYCLIC DI-GMP PHOSPHODIESTERASE PA4108-RELATED"/>
    <property type="match status" value="1"/>
</dbReference>
<organism evidence="3 4">
    <name type="scientific">Sphingobium algorifonticola</name>
    <dbReference type="NCBI Taxonomy" id="2008318"/>
    <lineage>
        <taxon>Bacteria</taxon>
        <taxon>Pseudomonadati</taxon>
        <taxon>Pseudomonadota</taxon>
        <taxon>Alphaproteobacteria</taxon>
        <taxon>Sphingomonadales</taxon>
        <taxon>Sphingomonadaceae</taxon>
        <taxon>Sphingobium</taxon>
    </lineage>
</organism>
<evidence type="ECO:0000259" key="2">
    <source>
        <dbReference type="PROSITE" id="PS51832"/>
    </source>
</evidence>
<dbReference type="InterPro" id="IPR037522">
    <property type="entry name" value="HD_GYP_dom"/>
</dbReference>
<dbReference type="Gene3D" id="1.10.3210.10">
    <property type="entry name" value="Hypothetical protein af1432"/>
    <property type="match status" value="1"/>
</dbReference>
<dbReference type="InterPro" id="IPR003607">
    <property type="entry name" value="HD/PDEase_dom"/>
</dbReference>
<sequence length="445" mass="48665">MLRRIVPQQLQLGMYVHRFEGDWLSHPFWRARFLIAKPADLAKIRESGITALWIDEAKGKPLANLPPVPVQPRAGPSSPPGESAADRVREARRASMTWWPIRPDKETHDRAAARQTVQMAKQVMKSVLDGARLGHAIRSADVLRVVDDISSALTRDAAMFLGITRLKTKDEYTYLHSVAVCALMVNLARELGLDDKAVREAGIAGLLHDVGKMAVPEAILNKPGSLTAEEFSQMRDHTTRGHAMLMKGVAIPNAALDVCLNHHEKMDGTGYPLGLTGDRLSLHARMGAICDVYDAMTSQRCYKAAYSPIDTIVTMRAAVGHFDPDLLFHFLRSIRLFPPGMLVRLQSGQLAVTLPVTGRRARPRVRAFHTIADRRDTKPHDISLSGGESGDSIVSEEDPAAWGLDDWESLRDRLLAGRVVADDEGPAASAASGPTRDPTGSAVAL</sequence>
<dbReference type="GO" id="GO:0008081">
    <property type="term" value="F:phosphoric diester hydrolase activity"/>
    <property type="evidence" value="ECO:0007669"/>
    <property type="project" value="UniProtKB-ARBA"/>
</dbReference>
<reference evidence="3 4" key="1">
    <citation type="submission" date="2019-01" db="EMBL/GenBank/DDBJ databases">
        <authorList>
            <person name="Chen W.-M."/>
        </authorList>
    </citation>
    <scope>NUCLEOTIDE SEQUENCE [LARGE SCALE GENOMIC DNA]</scope>
    <source>
        <strain evidence="3 4">TLA-22</strain>
    </source>
</reference>
<evidence type="ECO:0000256" key="1">
    <source>
        <dbReference type="SAM" id="MobiDB-lite"/>
    </source>
</evidence>
<gene>
    <name evidence="3" type="ORF">ENE74_05875</name>
</gene>
<feature type="region of interest" description="Disordered" evidence="1">
    <location>
        <begin position="64"/>
        <end position="89"/>
    </location>
</feature>